<dbReference type="KEGG" id="sphv:F9278_22780"/>
<evidence type="ECO:0000256" key="1">
    <source>
        <dbReference type="SAM" id="MobiDB-lite"/>
    </source>
</evidence>
<keyword evidence="3" id="KW-1185">Reference proteome</keyword>
<feature type="region of interest" description="Disordered" evidence="1">
    <location>
        <begin position="89"/>
        <end position="114"/>
    </location>
</feature>
<evidence type="ECO:0000313" key="2">
    <source>
        <dbReference type="EMBL" id="QFQ98531.1"/>
    </source>
</evidence>
<gene>
    <name evidence="2" type="ORF">F9278_22780</name>
</gene>
<proteinExistence type="predicted"/>
<organism evidence="2 3">
    <name type="scientific">Streptomyces phaeolivaceus</name>
    <dbReference type="NCBI Taxonomy" id="2653200"/>
    <lineage>
        <taxon>Bacteria</taxon>
        <taxon>Bacillati</taxon>
        <taxon>Actinomycetota</taxon>
        <taxon>Actinomycetes</taxon>
        <taxon>Kitasatosporales</taxon>
        <taxon>Streptomycetaceae</taxon>
        <taxon>Streptomyces</taxon>
    </lineage>
</organism>
<name>A0A5P8K601_9ACTN</name>
<evidence type="ECO:0000313" key="3">
    <source>
        <dbReference type="Proteomes" id="UP000327294"/>
    </source>
</evidence>
<dbReference type="Proteomes" id="UP000327294">
    <property type="component" value="Chromosome"/>
</dbReference>
<protein>
    <submittedName>
        <fullName evidence="2">Uncharacterized protein</fullName>
    </submittedName>
</protein>
<sequence>MPAAADEARPELLCTICGTGRAPFLRYGTLERTGRMCADCLRRTRICSRCQCPAEKPVPVAFVHGGSGPGRTEYACRGCADRGGPSSVRVIDGEVRPGSTPAGDTGLRLERGAT</sequence>
<dbReference type="EMBL" id="CP045096">
    <property type="protein sequence ID" value="QFQ98531.1"/>
    <property type="molecule type" value="Genomic_DNA"/>
</dbReference>
<reference evidence="2 3" key="1">
    <citation type="submission" date="2019-10" db="EMBL/GenBank/DDBJ databases">
        <title>Streptomyces sp. strain GY16 isolated from leaves of Broussonetia papyrifera.</title>
        <authorList>
            <person name="Mo P."/>
        </authorList>
    </citation>
    <scope>NUCLEOTIDE SEQUENCE [LARGE SCALE GENOMIC DNA]</scope>
    <source>
        <strain evidence="2 3">GY16</strain>
    </source>
</reference>
<dbReference type="AlphaFoldDB" id="A0A5P8K601"/>
<accession>A0A5P8K601</accession>